<dbReference type="PIRSF" id="PIRSF000283">
    <property type="entry name" value="COX9"/>
    <property type="match status" value="1"/>
</dbReference>
<dbReference type="GO" id="GO:0016491">
    <property type="term" value="F:oxidoreductase activity"/>
    <property type="evidence" value="ECO:0007669"/>
    <property type="project" value="UniProtKB-KW"/>
</dbReference>
<organism evidence="14 15">
    <name type="scientific">Morchella conica CCBAS932</name>
    <dbReference type="NCBI Taxonomy" id="1392247"/>
    <lineage>
        <taxon>Eukaryota</taxon>
        <taxon>Fungi</taxon>
        <taxon>Dikarya</taxon>
        <taxon>Ascomycota</taxon>
        <taxon>Pezizomycotina</taxon>
        <taxon>Pezizomycetes</taxon>
        <taxon>Pezizales</taxon>
        <taxon>Morchellaceae</taxon>
        <taxon>Morchella</taxon>
    </lineage>
</organism>
<evidence type="ECO:0000256" key="2">
    <source>
        <dbReference type="ARBA" id="ARBA00004673"/>
    </source>
</evidence>
<evidence type="ECO:0000313" key="14">
    <source>
        <dbReference type="EMBL" id="RPB13408.1"/>
    </source>
</evidence>
<keyword evidence="15" id="KW-1185">Reference proteome</keyword>
<comment type="subcellular location">
    <subcellularLocation>
        <location evidence="1">Mitochondrion inner membrane</location>
        <topology evidence="1">Single-pass membrane protein</topology>
    </subcellularLocation>
</comment>
<keyword evidence="5 13" id="KW-0812">Transmembrane</keyword>
<keyword evidence="9 12" id="KW-0496">Mitochondrion</keyword>
<accession>A0A3N4KVA6</accession>
<evidence type="ECO:0000256" key="1">
    <source>
        <dbReference type="ARBA" id="ARBA00004434"/>
    </source>
</evidence>
<dbReference type="GO" id="GO:0005743">
    <property type="term" value="C:mitochondrial inner membrane"/>
    <property type="evidence" value="ECO:0007669"/>
    <property type="project" value="UniProtKB-SubCell"/>
</dbReference>
<dbReference type="STRING" id="1392247.A0A3N4KVA6"/>
<keyword evidence="8 12" id="KW-0560">Oxidoreductase</keyword>
<dbReference type="FunCoup" id="A0A3N4KVA6">
    <property type="interactions" value="82"/>
</dbReference>
<feature type="transmembrane region" description="Helical" evidence="13">
    <location>
        <begin position="14"/>
        <end position="34"/>
    </location>
</feature>
<protein>
    <recommendedName>
        <fullName evidence="4 12">Cytochrome c oxidase subunit 9, mitochondrial</fullName>
    </recommendedName>
    <alternativeName>
        <fullName evidence="11 12">Cytochrome c oxidase polypeptide VIIA</fullName>
    </alternativeName>
</protein>
<dbReference type="GO" id="GO:0006123">
    <property type="term" value="P:mitochondrial electron transport, cytochrome c to oxygen"/>
    <property type="evidence" value="ECO:0007669"/>
    <property type="project" value="InterPro"/>
</dbReference>
<dbReference type="GO" id="GO:0004129">
    <property type="term" value="F:cytochrome-c oxidase activity"/>
    <property type="evidence" value="ECO:0007669"/>
    <property type="project" value="TreeGrafter"/>
</dbReference>
<gene>
    <name evidence="14" type="ORF">P167DRAFT_521826</name>
</gene>
<dbReference type="InParanoid" id="A0A3N4KVA6"/>
<keyword evidence="6 12" id="KW-0999">Mitochondrion inner membrane</keyword>
<evidence type="ECO:0000256" key="7">
    <source>
        <dbReference type="ARBA" id="ARBA00022989"/>
    </source>
</evidence>
<dbReference type="PANTHER" id="PTHR28264">
    <property type="entry name" value="CYTOCHROME C OXIDASE SUBUNIT 7A"/>
    <property type="match status" value="1"/>
</dbReference>
<proteinExistence type="inferred from homology"/>
<dbReference type="UniPathway" id="UPA00705"/>
<dbReference type="Proteomes" id="UP000277580">
    <property type="component" value="Unassembled WGS sequence"/>
</dbReference>
<evidence type="ECO:0000256" key="5">
    <source>
        <dbReference type="ARBA" id="ARBA00022692"/>
    </source>
</evidence>
<evidence type="ECO:0000313" key="15">
    <source>
        <dbReference type="Proteomes" id="UP000277580"/>
    </source>
</evidence>
<evidence type="ECO:0000256" key="4">
    <source>
        <dbReference type="ARBA" id="ARBA00016081"/>
    </source>
</evidence>
<name>A0A3N4KVA6_9PEZI</name>
<keyword evidence="10 12" id="KW-0472">Membrane</keyword>
<sequence>MAIAPIVGRLRKGLVLDLSVALGIGTSMGYLFWYGYHIPAIRQRDAFYAKIEQQRIANSQS</sequence>
<evidence type="ECO:0000256" key="11">
    <source>
        <dbReference type="ARBA" id="ARBA00031091"/>
    </source>
</evidence>
<comment type="similarity">
    <text evidence="3 12">Belongs to the fungal cytochrome c oxidase subunit 7a family.</text>
</comment>
<dbReference type="EMBL" id="ML119123">
    <property type="protein sequence ID" value="RPB13408.1"/>
    <property type="molecule type" value="Genomic_DNA"/>
</dbReference>
<evidence type="ECO:0000256" key="10">
    <source>
        <dbReference type="ARBA" id="ARBA00023136"/>
    </source>
</evidence>
<evidence type="ECO:0000256" key="12">
    <source>
        <dbReference type="PIRNR" id="PIRNR000283"/>
    </source>
</evidence>
<dbReference type="CDD" id="cd22888">
    <property type="entry name" value="CcO_VIIa_fungal"/>
    <property type="match status" value="1"/>
</dbReference>
<dbReference type="PANTHER" id="PTHR28264:SF1">
    <property type="entry name" value="CYTOCHROME C OXIDASE SUBUNIT 6C"/>
    <property type="match status" value="1"/>
</dbReference>
<keyword evidence="7 13" id="KW-1133">Transmembrane helix</keyword>
<comment type="pathway">
    <text evidence="2 12">Energy metabolism; oxidative phosphorylation.</text>
</comment>
<dbReference type="AlphaFoldDB" id="A0A3N4KVA6"/>
<reference evidence="14 15" key="1">
    <citation type="journal article" date="2018" name="Nat. Ecol. Evol.">
        <title>Pezizomycetes genomes reveal the molecular basis of ectomycorrhizal truffle lifestyle.</title>
        <authorList>
            <person name="Murat C."/>
            <person name="Payen T."/>
            <person name="Noel B."/>
            <person name="Kuo A."/>
            <person name="Morin E."/>
            <person name="Chen J."/>
            <person name="Kohler A."/>
            <person name="Krizsan K."/>
            <person name="Balestrini R."/>
            <person name="Da Silva C."/>
            <person name="Montanini B."/>
            <person name="Hainaut M."/>
            <person name="Levati E."/>
            <person name="Barry K.W."/>
            <person name="Belfiori B."/>
            <person name="Cichocki N."/>
            <person name="Clum A."/>
            <person name="Dockter R.B."/>
            <person name="Fauchery L."/>
            <person name="Guy J."/>
            <person name="Iotti M."/>
            <person name="Le Tacon F."/>
            <person name="Lindquist E.A."/>
            <person name="Lipzen A."/>
            <person name="Malagnac F."/>
            <person name="Mello A."/>
            <person name="Molinier V."/>
            <person name="Miyauchi S."/>
            <person name="Poulain J."/>
            <person name="Riccioni C."/>
            <person name="Rubini A."/>
            <person name="Sitrit Y."/>
            <person name="Splivallo R."/>
            <person name="Traeger S."/>
            <person name="Wang M."/>
            <person name="Zifcakova L."/>
            <person name="Wipf D."/>
            <person name="Zambonelli A."/>
            <person name="Paolocci F."/>
            <person name="Nowrousian M."/>
            <person name="Ottonello S."/>
            <person name="Baldrian P."/>
            <person name="Spatafora J.W."/>
            <person name="Henrissat B."/>
            <person name="Nagy L.G."/>
            <person name="Aury J.M."/>
            <person name="Wincker P."/>
            <person name="Grigoriev I.V."/>
            <person name="Bonfante P."/>
            <person name="Martin F.M."/>
        </authorList>
    </citation>
    <scope>NUCLEOTIDE SEQUENCE [LARGE SCALE GENOMIC DNA]</scope>
    <source>
        <strain evidence="14 15">CCBAS932</strain>
    </source>
</reference>
<evidence type="ECO:0000256" key="3">
    <source>
        <dbReference type="ARBA" id="ARBA00008862"/>
    </source>
</evidence>
<dbReference type="InterPro" id="IPR014368">
    <property type="entry name" value="Cyt_c_oxidase_su7a_fun"/>
</dbReference>
<dbReference type="OrthoDB" id="2317211at2759"/>
<comment type="function">
    <text evidence="12">Component of the cytochrome c oxidase, the last enzyme in the mitochondrial electron transport chain which drives oxidative phosphorylation.</text>
</comment>
<evidence type="ECO:0000256" key="8">
    <source>
        <dbReference type="ARBA" id="ARBA00023002"/>
    </source>
</evidence>
<evidence type="ECO:0000256" key="13">
    <source>
        <dbReference type="SAM" id="Phobius"/>
    </source>
</evidence>
<evidence type="ECO:0000256" key="9">
    <source>
        <dbReference type="ARBA" id="ARBA00023128"/>
    </source>
</evidence>
<evidence type="ECO:0000256" key="6">
    <source>
        <dbReference type="ARBA" id="ARBA00022792"/>
    </source>
</evidence>